<dbReference type="Proteomes" id="UP001157134">
    <property type="component" value="Unassembled WGS sequence"/>
</dbReference>
<comment type="caution">
    <text evidence="2">The sequence shown here is derived from an EMBL/GenBank/DDBJ whole genome shotgun (WGS) entry which is preliminary data.</text>
</comment>
<evidence type="ECO:0000313" key="3">
    <source>
        <dbReference type="Proteomes" id="UP001157134"/>
    </source>
</evidence>
<dbReference type="Gene3D" id="2.40.160.20">
    <property type="match status" value="1"/>
</dbReference>
<feature type="chain" id="PRO_5047087143" description="Porin family protein" evidence="1">
    <location>
        <begin position="22"/>
        <end position="196"/>
    </location>
</feature>
<name>A0ABQ6H8J1_9GAMM</name>
<evidence type="ECO:0000256" key="1">
    <source>
        <dbReference type="SAM" id="SignalP"/>
    </source>
</evidence>
<keyword evidence="3" id="KW-1185">Reference proteome</keyword>
<proteinExistence type="predicted"/>
<sequence length="196" mass="21319">MKLMSCVLALALFGGTFSAEAKDKGFEITPWIGYSMSSDLGDAVGNDLSVDSGPSLGFSLAWYDSPNGQGQVLLSRVSHQFDVGENQTQDLDITYGHFNGVAFFHQEHYITTVSLGIGFAQFDAEYGDDIFASAGVAVGTRYNISPQLAFVTEIRSNLSLVDEDSDIFCQNDSCSAQFSDALWFDTSFNIGLSYQF</sequence>
<protein>
    <recommendedName>
        <fullName evidence="4">Porin family protein</fullName>
    </recommendedName>
</protein>
<dbReference type="InterPro" id="IPR011250">
    <property type="entry name" value="OMP/PagP_B-barrel"/>
</dbReference>
<evidence type="ECO:0000313" key="2">
    <source>
        <dbReference type="EMBL" id="GLX84450.1"/>
    </source>
</evidence>
<dbReference type="SUPFAM" id="SSF56925">
    <property type="entry name" value="OMPA-like"/>
    <property type="match status" value="1"/>
</dbReference>
<gene>
    <name evidence="2" type="ORF">tloyanaT_07020</name>
</gene>
<evidence type="ECO:0008006" key="4">
    <source>
        <dbReference type="Google" id="ProtNLM"/>
    </source>
</evidence>
<reference evidence="2 3" key="1">
    <citation type="submission" date="2023-03" db="EMBL/GenBank/DDBJ databases">
        <title>Thalassotalea loyana LMG 22536T draft genome sequence.</title>
        <authorList>
            <person name="Sawabe T."/>
        </authorList>
    </citation>
    <scope>NUCLEOTIDE SEQUENCE [LARGE SCALE GENOMIC DNA]</scope>
    <source>
        <strain evidence="2 3">LMG 22536</strain>
    </source>
</reference>
<accession>A0ABQ6H8J1</accession>
<feature type="signal peptide" evidence="1">
    <location>
        <begin position="1"/>
        <end position="21"/>
    </location>
</feature>
<keyword evidence="1" id="KW-0732">Signal</keyword>
<dbReference type="EMBL" id="BSSV01000001">
    <property type="protein sequence ID" value="GLX84450.1"/>
    <property type="molecule type" value="Genomic_DNA"/>
</dbReference>
<dbReference type="RefSeq" id="WP_284296035.1">
    <property type="nucleotide sequence ID" value="NZ_BSSV01000001.1"/>
</dbReference>
<organism evidence="2 3">
    <name type="scientific">Thalassotalea loyana</name>
    <dbReference type="NCBI Taxonomy" id="280483"/>
    <lineage>
        <taxon>Bacteria</taxon>
        <taxon>Pseudomonadati</taxon>
        <taxon>Pseudomonadota</taxon>
        <taxon>Gammaproteobacteria</taxon>
        <taxon>Alteromonadales</taxon>
        <taxon>Colwelliaceae</taxon>
        <taxon>Thalassotalea</taxon>
    </lineage>
</organism>